<proteinExistence type="predicted"/>
<dbReference type="EMBL" id="BKCJ011261146">
    <property type="protein sequence ID" value="GFD11767.1"/>
    <property type="molecule type" value="Genomic_DNA"/>
</dbReference>
<organism evidence="1">
    <name type="scientific">Tanacetum cinerariifolium</name>
    <name type="common">Dalmatian daisy</name>
    <name type="synonym">Chrysanthemum cinerariifolium</name>
    <dbReference type="NCBI Taxonomy" id="118510"/>
    <lineage>
        <taxon>Eukaryota</taxon>
        <taxon>Viridiplantae</taxon>
        <taxon>Streptophyta</taxon>
        <taxon>Embryophyta</taxon>
        <taxon>Tracheophyta</taxon>
        <taxon>Spermatophyta</taxon>
        <taxon>Magnoliopsida</taxon>
        <taxon>eudicotyledons</taxon>
        <taxon>Gunneridae</taxon>
        <taxon>Pentapetalae</taxon>
        <taxon>asterids</taxon>
        <taxon>campanulids</taxon>
        <taxon>Asterales</taxon>
        <taxon>Asteraceae</taxon>
        <taxon>Asteroideae</taxon>
        <taxon>Anthemideae</taxon>
        <taxon>Anthemidinae</taxon>
        <taxon>Tanacetum</taxon>
    </lineage>
</organism>
<protein>
    <recommendedName>
        <fullName evidence="2">Xylulose kinase-1</fullName>
    </recommendedName>
</protein>
<evidence type="ECO:0008006" key="2">
    <source>
        <dbReference type="Google" id="ProtNLM"/>
    </source>
</evidence>
<evidence type="ECO:0000313" key="1">
    <source>
        <dbReference type="EMBL" id="GFD11767.1"/>
    </source>
</evidence>
<comment type="caution">
    <text evidence="1">The sequence shown here is derived from an EMBL/GenBank/DDBJ whole genome shotgun (WGS) entry which is preliminary data.</text>
</comment>
<reference evidence="1" key="1">
    <citation type="journal article" date="2019" name="Sci. Rep.">
        <title>Draft genome of Tanacetum cinerariifolium, the natural source of mosquito coil.</title>
        <authorList>
            <person name="Yamashiro T."/>
            <person name="Shiraishi A."/>
            <person name="Satake H."/>
            <person name="Nakayama K."/>
        </authorList>
    </citation>
    <scope>NUCLEOTIDE SEQUENCE</scope>
</reference>
<name>A0A699TNU6_TANCI</name>
<sequence>DALWRLVKERFSTAVPIVDKEKALWVEHKSGVHQVSSTTRRHDTYILTEKDYPLSNGAITLMLSTKLEVEEDSEMARDLVMKIFMKSNQPKRRSLDTSSK</sequence>
<accession>A0A699TNU6</accession>
<dbReference type="AlphaFoldDB" id="A0A699TNU6"/>
<feature type="non-terminal residue" evidence="1">
    <location>
        <position position="1"/>
    </location>
</feature>
<gene>
    <name evidence="1" type="ORF">Tci_883736</name>
</gene>